<keyword evidence="1 4" id="KW-0812">Transmembrane</keyword>
<gene>
    <name evidence="6" type="ORF">AUC70_10515</name>
</gene>
<dbReference type="InterPro" id="IPR047200">
    <property type="entry name" value="MFS_YcaD-like"/>
</dbReference>
<feature type="transmembrane region" description="Helical" evidence="4">
    <location>
        <begin position="42"/>
        <end position="68"/>
    </location>
</feature>
<feature type="transmembrane region" description="Helical" evidence="4">
    <location>
        <begin position="15"/>
        <end position="36"/>
    </location>
</feature>
<name>A0A1E3VL40_9HYPH</name>
<protein>
    <recommendedName>
        <fullName evidence="5">Major facilitator superfamily (MFS) profile domain-containing protein</fullName>
    </recommendedName>
</protein>
<feature type="transmembrane region" description="Helical" evidence="4">
    <location>
        <begin position="209"/>
        <end position="228"/>
    </location>
</feature>
<evidence type="ECO:0000256" key="4">
    <source>
        <dbReference type="SAM" id="Phobius"/>
    </source>
</evidence>
<feature type="transmembrane region" description="Helical" evidence="4">
    <location>
        <begin position="271"/>
        <end position="290"/>
    </location>
</feature>
<keyword evidence="7" id="KW-1185">Reference proteome</keyword>
<feature type="transmembrane region" description="Helical" evidence="4">
    <location>
        <begin position="336"/>
        <end position="355"/>
    </location>
</feature>
<dbReference type="Pfam" id="PF07690">
    <property type="entry name" value="MFS_1"/>
    <property type="match status" value="1"/>
</dbReference>
<evidence type="ECO:0000256" key="1">
    <source>
        <dbReference type="ARBA" id="ARBA00022692"/>
    </source>
</evidence>
<dbReference type="CDD" id="cd17477">
    <property type="entry name" value="MFS_YcaD_like"/>
    <property type="match status" value="1"/>
</dbReference>
<dbReference type="InterPro" id="IPR020846">
    <property type="entry name" value="MFS_dom"/>
</dbReference>
<feature type="domain" description="Major facilitator superfamily (MFS) profile" evidence="5">
    <location>
        <begin position="206"/>
        <end position="422"/>
    </location>
</feature>
<feature type="transmembrane region" description="Helical" evidence="4">
    <location>
        <begin position="296"/>
        <end position="316"/>
    </location>
</feature>
<feature type="transmembrane region" description="Helical" evidence="4">
    <location>
        <begin position="240"/>
        <end position="259"/>
    </location>
</feature>
<evidence type="ECO:0000259" key="5">
    <source>
        <dbReference type="PROSITE" id="PS50850"/>
    </source>
</evidence>
<dbReference type="RefSeq" id="WP_083241589.1">
    <property type="nucleotide sequence ID" value="NZ_LPWE01000013.1"/>
</dbReference>
<dbReference type="SUPFAM" id="SSF103473">
    <property type="entry name" value="MFS general substrate transporter"/>
    <property type="match status" value="1"/>
</dbReference>
<dbReference type="PANTHER" id="PTHR23521">
    <property type="entry name" value="TRANSPORTER MFS SUPERFAMILY"/>
    <property type="match status" value="1"/>
</dbReference>
<dbReference type="PROSITE" id="PS50850">
    <property type="entry name" value="MFS"/>
    <property type="match status" value="1"/>
</dbReference>
<dbReference type="GO" id="GO:0005886">
    <property type="term" value="C:plasma membrane"/>
    <property type="evidence" value="ECO:0007669"/>
    <property type="project" value="TreeGrafter"/>
</dbReference>
<evidence type="ECO:0000256" key="2">
    <source>
        <dbReference type="ARBA" id="ARBA00022989"/>
    </source>
</evidence>
<dbReference type="Proteomes" id="UP000094172">
    <property type="component" value="Unassembled WGS sequence"/>
</dbReference>
<feature type="transmembrane region" description="Helical" evidence="4">
    <location>
        <begin position="80"/>
        <end position="99"/>
    </location>
</feature>
<keyword evidence="2 4" id="KW-1133">Transmembrane helix</keyword>
<dbReference type="STRING" id="1774970.AUC70_10515"/>
<evidence type="ECO:0000313" key="6">
    <source>
        <dbReference type="EMBL" id="ODR94011.1"/>
    </source>
</evidence>
<dbReference type="EMBL" id="LPWE01000013">
    <property type="protein sequence ID" value="ODR94011.1"/>
    <property type="molecule type" value="Genomic_DNA"/>
</dbReference>
<feature type="transmembrane region" description="Helical" evidence="4">
    <location>
        <begin position="361"/>
        <end position="380"/>
    </location>
</feature>
<accession>A0A1E3VL40</accession>
<dbReference type="PANTHER" id="PTHR23521:SF3">
    <property type="entry name" value="MFS TRANSPORTER"/>
    <property type="match status" value="1"/>
</dbReference>
<reference evidence="6 7" key="1">
    <citation type="journal article" date="2016" name="Environ. Microbiol.">
        <title>New Methyloceanibacter diversity from North Sea sediments includes methanotroph containing solely the soluble methane monooxygenase.</title>
        <authorList>
            <person name="Vekeman B."/>
            <person name="Kerckhof F.M."/>
            <person name="Cremers G."/>
            <person name="de Vos P."/>
            <person name="Vandamme P."/>
            <person name="Boon N."/>
            <person name="Op den Camp H.J."/>
            <person name="Heylen K."/>
        </authorList>
    </citation>
    <scope>NUCLEOTIDE SEQUENCE [LARGE SCALE GENOMIC DNA]</scope>
    <source>
        <strain evidence="6 7">R-67176</strain>
    </source>
</reference>
<comment type="caution">
    <text evidence="6">The sequence shown here is derived from an EMBL/GenBank/DDBJ whole genome shotgun (WGS) entry which is preliminary data.</text>
</comment>
<feature type="transmembrane region" description="Helical" evidence="4">
    <location>
        <begin position="105"/>
        <end position="126"/>
    </location>
</feature>
<dbReference type="InterPro" id="IPR036259">
    <property type="entry name" value="MFS_trans_sf"/>
</dbReference>
<proteinExistence type="predicted"/>
<feature type="transmembrane region" description="Helical" evidence="4">
    <location>
        <begin position="138"/>
        <end position="159"/>
    </location>
</feature>
<keyword evidence="3 4" id="KW-0472">Membrane</keyword>
<feature type="transmembrane region" description="Helical" evidence="4">
    <location>
        <begin position="165"/>
        <end position="189"/>
    </location>
</feature>
<evidence type="ECO:0000313" key="7">
    <source>
        <dbReference type="Proteomes" id="UP000094172"/>
    </source>
</evidence>
<dbReference type="InterPro" id="IPR011701">
    <property type="entry name" value="MFS"/>
</dbReference>
<evidence type="ECO:0000256" key="3">
    <source>
        <dbReference type="ARBA" id="ARBA00023136"/>
    </source>
</evidence>
<dbReference type="Gene3D" id="1.20.1250.20">
    <property type="entry name" value="MFS general substrate transporter like domains"/>
    <property type="match status" value="2"/>
</dbReference>
<organism evidence="6 7">
    <name type="scientific">Methyloceanibacter stevinii</name>
    <dbReference type="NCBI Taxonomy" id="1774970"/>
    <lineage>
        <taxon>Bacteria</taxon>
        <taxon>Pseudomonadati</taxon>
        <taxon>Pseudomonadota</taxon>
        <taxon>Alphaproteobacteria</taxon>
        <taxon>Hyphomicrobiales</taxon>
        <taxon>Hyphomicrobiaceae</taxon>
        <taxon>Methyloceanibacter</taxon>
    </lineage>
</organism>
<sequence length="422" mass="43609">MHDERAGADTSSASLHYLLLATVLLSLGSGLLNILIPIGGELAGFSVTLIGGLGTLYYVGFIAGCLLLPALISRVGHIRSFAAVAAIAASGTLVFVLAVTPLTWLILRAVVGFCFAGLFMVVESWLNDQVGSETRGRVFGLYMVAGWFGIVGGNLLFSVDSPTAFSLFALASIAISVSLVPVALTTGAVPTVPAPAGVHLVKLYRTAPVGLVGCLAAGLANGAFWTFGPVFAQARSDSSLGVSLFMSAAVLGGALSQWPIGTLSDHLDRRWVIAGVSLVSAATASLFLLYRGPLDAMLIGVGAVWGAAALTVYPLCTAHVNDRADPGNFVKVSSRLLMAFGIGAAAGPLFAGVLISKAGIAALFVFTAAIHIVLAVFAVIRVRILEPVADEERATFAPLPPIGHGTQPIFELQENTQAERDL</sequence>
<dbReference type="AlphaFoldDB" id="A0A1E3VL40"/>
<dbReference type="GO" id="GO:0022857">
    <property type="term" value="F:transmembrane transporter activity"/>
    <property type="evidence" value="ECO:0007669"/>
    <property type="project" value="InterPro"/>
</dbReference>